<proteinExistence type="predicted"/>
<sequence length="55" mass="5679">MLAVAIAAHFAERRVTAVTAAVAATGSLFNATTRFCGGNYLLGIDTTETASCSRE</sequence>
<comment type="caution">
    <text evidence="1">The sequence shown here is derived from an EMBL/GenBank/DDBJ whole genome shotgun (WGS) entry which is preliminary data.</text>
</comment>
<keyword evidence="2" id="KW-1185">Reference proteome</keyword>
<evidence type="ECO:0000313" key="1">
    <source>
        <dbReference type="EMBL" id="MFC6767280.1"/>
    </source>
</evidence>
<gene>
    <name evidence="1" type="ORF">ACFQE6_20510</name>
</gene>
<dbReference type="Proteomes" id="UP001596383">
    <property type="component" value="Unassembled WGS sequence"/>
</dbReference>
<reference evidence="1 2" key="1">
    <citation type="journal article" date="2019" name="Int. J. Syst. Evol. Microbiol.">
        <title>The Global Catalogue of Microorganisms (GCM) 10K type strain sequencing project: providing services to taxonomists for standard genome sequencing and annotation.</title>
        <authorList>
            <consortium name="The Broad Institute Genomics Platform"/>
            <consortium name="The Broad Institute Genome Sequencing Center for Infectious Disease"/>
            <person name="Wu L."/>
            <person name="Ma J."/>
        </authorList>
    </citation>
    <scope>NUCLEOTIDE SEQUENCE [LARGE SCALE GENOMIC DNA]</scope>
    <source>
        <strain evidence="1 2">LMG 29247</strain>
    </source>
</reference>
<organism evidence="1 2">
    <name type="scientific">Natrinema soli</name>
    <dbReference type="NCBI Taxonomy" id="1930624"/>
    <lineage>
        <taxon>Archaea</taxon>
        <taxon>Methanobacteriati</taxon>
        <taxon>Methanobacteriota</taxon>
        <taxon>Stenosarchaea group</taxon>
        <taxon>Halobacteria</taxon>
        <taxon>Halobacteriales</taxon>
        <taxon>Natrialbaceae</taxon>
        <taxon>Natrinema</taxon>
    </lineage>
</organism>
<dbReference type="EMBL" id="JBHSWV010000355">
    <property type="protein sequence ID" value="MFC6767280.1"/>
    <property type="molecule type" value="Genomic_DNA"/>
</dbReference>
<dbReference type="AlphaFoldDB" id="A0ABD5SPT0"/>
<accession>A0ABD5SPT0</accession>
<evidence type="ECO:0000313" key="2">
    <source>
        <dbReference type="Proteomes" id="UP001596383"/>
    </source>
</evidence>
<dbReference type="RefSeq" id="WP_273740190.1">
    <property type="nucleotide sequence ID" value="NZ_JAQIVI010000355.1"/>
</dbReference>
<name>A0ABD5SPT0_9EURY</name>
<protein>
    <submittedName>
        <fullName evidence="1">DUF2892 domain-containing protein</fullName>
    </submittedName>
</protein>